<dbReference type="GO" id="GO:0005524">
    <property type="term" value="F:ATP binding"/>
    <property type="evidence" value="ECO:0007669"/>
    <property type="project" value="UniProtKB-KW"/>
</dbReference>
<keyword evidence="2" id="KW-0547">Nucleotide-binding</keyword>
<evidence type="ECO:0000313" key="6">
    <source>
        <dbReference type="Proteomes" id="UP000824238"/>
    </source>
</evidence>
<accession>A0A9D1IZB6</accession>
<evidence type="ECO:0000259" key="4">
    <source>
        <dbReference type="Pfam" id="PF00005"/>
    </source>
</evidence>
<keyword evidence="3 5" id="KW-0067">ATP-binding</keyword>
<dbReference type="Pfam" id="PF00005">
    <property type="entry name" value="ABC_tran"/>
    <property type="match status" value="1"/>
</dbReference>
<dbReference type="PANTHER" id="PTHR42939">
    <property type="entry name" value="ABC TRANSPORTER ATP-BINDING PROTEIN ALBC-RELATED"/>
    <property type="match status" value="1"/>
</dbReference>
<proteinExistence type="predicted"/>
<organism evidence="5 6">
    <name type="scientific">Candidatus Scatomorpha intestinigallinarum</name>
    <dbReference type="NCBI Taxonomy" id="2840923"/>
    <lineage>
        <taxon>Bacteria</taxon>
        <taxon>Bacillati</taxon>
        <taxon>Bacillota</taxon>
        <taxon>Clostridia</taxon>
        <taxon>Eubacteriales</taxon>
        <taxon>Candidatus Scatomorpha</taxon>
    </lineage>
</organism>
<reference evidence="5" key="1">
    <citation type="submission" date="2020-10" db="EMBL/GenBank/DDBJ databases">
        <authorList>
            <person name="Gilroy R."/>
        </authorList>
    </citation>
    <scope>NUCLEOTIDE SEQUENCE</scope>
    <source>
        <strain evidence="5">ChiGjej3B3-7149</strain>
    </source>
</reference>
<evidence type="ECO:0000256" key="2">
    <source>
        <dbReference type="ARBA" id="ARBA00022741"/>
    </source>
</evidence>
<reference evidence="5" key="2">
    <citation type="journal article" date="2021" name="PeerJ">
        <title>Extensive microbial diversity within the chicken gut microbiome revealed by metagenomics and culture.</title>
        <authorList>
            <person name="Gilroy R."/>
            <person name="Ravi A."/>
            <person name="Getino M."/>
            <person name="Pursley I."/>
            <person name="Horton D.L."/>
            <person name="Alikhan N.F."/>
            <person name="Baker D."/>
            <person name="Gharbi K."/>
            <person name="Hall N."/>
            <person name="Watson M."/>
            <person name="Adriaenssens E.M."/>
            <person name="Foster-Nyarko E."/>
            <person name="Jarju S."/>
            <person name="Secka A."/>
            <person name="Antonio M."/>
            <person name="Oren A."/>
            <person name="Chaudhuri R.R."/>
            <person name="La Ragione R."/>
            <person name="Hildebrand F."/>
            <person name="Pallen M.J."/>
        </authorList>
    </citation>
    <scope>NUCLEOTIDE SEQUENCE</scope>
    <source>
        <strain evidence="5">ChiGjej3B3-7149</strain>
    </source>
</reference>
<dbReference type="InterPro" id="IPR051782">
    <property type="entry name" value="ABC_Transporter_VariousFunc"/>
</dbReference>
<protein>
    <submittedName>
        <fullName evidence="5">ATP-binding cassette domain-containing protein</fullName>
    </submittedName>
</protein>
<dbReference type="AlphaFoldDB" id="A0A9D1IZB6"/>
<evidence type="ECO:0000256" key="1">
    <source>
        <dbReference type="ARBA" id="ARBA00022448"/>
    </source>
</evidence>
<evidence type="ECO:0000313" key="5">
    <source>
        <dbReference type="EMBL" id="HIR54983.1"/>
    </source>
</evidence>
<sequence>MIELKNVKKSYGTREALRGVSFSLGPGELVGLFGENGAGKSTLMKCVLGLLRYEGE</sequence>
<feature type="non-terminal residue" evidence="5">
    <location>
        <position position="56"/>
    </location>
</feature>
<dbReference type="EMBL" id="DVHH01000132">
    <property type="protein sequence ID" value="HIR54983.1"/>
    <property type="molecule type" value="Genomic_DNA"/>
</dbReference>
<dbReference type="SUPFAM" id="SSF52540">
    <property type="entry name" value="P-loop containing nucleoside triphosphate hydrolases"/>
    <property type="match status" value="1"/>
</dbReference>
<gene>
    <name evidence="5" type="ORF">IAD36_05215</name>
</gene>
<evidence type="ECO:0000256" key="3">
    <source>
        <dbReference type="ARBA" id="ARBA00022840"/>
    </source>
</evidence>
<dbReference type="InterPro" id="IPR027417">
    <property type="entry name" value="P-loop_NTPase"/>
</dbReference>
<dbReference type="PANTHER" id="PTHR42939:SF1">
    <property type="entry name" value="ABC TRANSPORTER ATP-BINDING PROTEIN ALBC-RELATED"/>
    <property type="match status" value="1"/>
</dbReference>
<dbReference type="InterPro" id="IPR003439">
    <property type="entry name" value="ABC_transporter-like_ATP-bd"/>
</dbReference>
<dbReference type="GO" id="GO:0016887">
    <property type="term" value="F:ATP hydrolysis activity"/>
    <property type="evidence" value="ECO:0007669"/>
    <property type="project" value="InterPro"/>
</dbReference>
<dbReference type="Proteomes" id="UP000824238">
    <property type="component" value="Unassembled WGS sequence"/>
</dbReference>
<keyword evidence="1" id="KW-0813">Transport</keyword>
<name>A0A9D1IZB6_9FIRM</name>
<feature type="domain" description="ABC transporter" evidence="4">
    <location>
        <begin position="17"/>
        <end position="54"/>
    </location>
</feature>
<comment type="caution">
    <text evidence="5">The sequence shown here is derived from an EMBL/GenBank/DDBJ whole genome shotgun (WGS) entry which is preliminary data.</text>
</comment>
<dbReference type="Gene3D" id="3.40.50.300">
    <property type="entry name" value="P-loop containing nucleotide triphosphate hydrolases"/>
    <property type="match status" value="1"/>
</dbReference>